<feature type="modified residue" description="4-aspartylphosphate" evidence="2">
    <location>
        <position position="53"/>
    </location>
</feature>
<evidence type="ECO:0000256" key="1">
    <source>
        <dbReference type="ARBA" id="ARBA00022553"/>
    </source>
</evidence>
<keyword evidence="1 2" id="KW-0597">Phosphoprotein</keyword>
<name>A0ABV3ZKV1_9BACT</name>
<dbReference type="RefSeq" id="WP_369331936.1">
    <property type="nucleotide sequence ID" value="NZ_JAULBC010000009.1"/>
</dbReference>
<dbReference type="PANTHER" id="PTHR44591">
    <property type="entry name" value="STRESS RESPONSE REGULATOR PROTEIN 1"/>
    <property type="match status" value="1"/>
</dbReference>
<feature type="domain" description="Response regulatory" evidence="3">
    <location>
        <begin position="4"/>
        <end position="118"/>
    </location>
</feature>
<dbReference type="Pfam" id="PF00072">
    <property type="entry name" value="Response_reg"/>
    <property type="match status" value="1"/>
</dbReference>
<organism evidence="4 5">
    <name type="scientific">Danxiaibacter flavus</name>
    <dbReference type="NCBI Taxonomy" id="3049108"/>
    <lineage>
        <taxon>Bacteria</taxon>
        <taxon>Pseudomonadati</taxon>
        <taxon>Bacteroidota</taxon>
        <taxon>Chitinophagia</taxon>
        <taxon>Chitinophagales</taxon>
        <taxon>Chitinophagaceae</taxon>
        <taxon>Danxiaibacter</taxon>
    </lineage>
</organism>
<evidence type="ECO:0000256" key="2">
    <source>
        <dbReference type="PROSITE-ProRule" id="PRU00169"/>
    </source>
</evidence>
<proteinExistence type="predicted"/>
<dbReference type="Proteomes" id="UP001560573">
    <property type="component" value="Unassembled WGS sequence"/>
</dbReference>
<protein>
    <submittedName>
        <fullName evidence="4">Response regulator</fullName>
    </submittedName>
</protein>
<evidence type="ECO:0000313" key="5">
    <source>
        <dbReference type="Proteomes" id="UP001560573"/>
    </source>
</evidence>
<dbReference type="EMBL" id="JAULBC010000009">
    <property type="protein sequence ID" value="MEX6690521.1"/>
    <property type="molecule type" value="Genomic_DNA"/>
</dbReference>
<dbReference type="InterPro" id="IPR011006">
    <property type="entry name" value="CheY-like_superfamily"/>
</dbReference>
<gene>
    <name evidence="4" type="ORF">QTN47_23615</name>
</gene>
<dbReference type="InterPro" id="IPR050595">
    <property type="entry name" value="Bact_response_regulator"/>
</dbReference>
<dbReference type="InterPro" id="IPR001789">
    <property type="entry name" value="Sig_transdc_resp-reg_receiver"/>
</dbReference>
<dbReference type="PROSITE" id="PS50110">
    <property type="entry name" value="RESPONSE_REGULATORY"/>
    <property type="match status" value="1"/>
</dbReference>
<evidence type="ECO:0000259" key="3">
    <source>
        <dbReference type="PROSITE" id="PS50110"/>
    </source>
</evidence>
<evidence type="ECO:0000313" key="4">
    <source>
        <dbReference type="EMBL" id="MEX6690521.1"/>
    </source>
</evidence>
<dbReference type="SMART" id="SM00448">
    <property type="entry name" value="REC"/>
    <property type="match status" value="1"/>
</dbReference>
<comment type="caution">
    <text evidence="4">The sequence shown here is derived from an EMBL/GenBank/DDBJ whole genome shotgun (WGS) entry which is preliminary data.</text>
</comment>
<dbReference type="PANTHER" id="PTHR44591:SF23">
    <property type="entry name" value="CHEY SUBFAMILY"/>
    <property type="match status" value="1"/>
</dbReference>
<reference evidence="4 5" key="1">
    <citation type="submission" date="2023-07" db="EMBL/GenBank/DDBJ databases">
        <authorList>
            <person name="Lian W.-H."/>
        </authorList>
    </citation>
    <scope>NUCLEOTIDE SEQUENCE [LARGE SCALE GENOMIC DNA]</scope>
    <source>
        <strain evidence="4 5">SYSU DXS3180</strain>
    </source>
</reference>
<dbReference type="Gene3D" id="3.40.50.2300">
    <property type="match status" value="1"/>
</dbReference>
<accession>A0ABV3ZKV1</accession>
<sequence length="128" mass="14466">MRKRVAIFDDDPDILEVCAIILKSKGFDIITQTNCIDILQKVKTFQPDVILMDNWIPDIGGIKATQLIKADKETKHIPVIFFSANNNIENLAREATADHFLQKPFDISTLHEMVSNALQESTALVEQK</sequence>
<dbReference type="SUPFAM" id="SSF52172">
    <property type="entry name" value="CheY-like"/>
    <property type="match status" value="1"/>
</dbReference>
<keyword evidence="5" id="KW-1185">Reference proteome</keyword>